<protein>
    <submittedName>
        <fullName evidence="1">Uncharacterized protein</fullName>
    </submittedName>
</protein>
<accession>A0A8D9FRA7</accession>
<gene>
    <name evidence="1" type="ORF">SLAVMIC_00687</name>
</gene>
<evidence type="ECO:0000313" key="1">
    <source>
        <dbReference type="EMBL" id="CAG7581126.1"/>
    </source>
</evidence>
<name>A0A8D9FRA7_9VIRU</name>
<sequence>MIKKFDEYRNINESLEIKISGENKEYSENFLNSFNNYIAIEKASGNYENSNAHFEITLKGGYQFAIAIFFIEDGANVMLMLPDKADGEGIDLEIDGIEDLGDPLLSNAEKFEMMEELKGILKSEGAFDSYSAVLNIEGYADFVKTFNSEEAANKFIKNWKDSWDVIKGTQLQGKRMGITEEK</sequence>
<organism evidence="1">
    <name type="scientific">uncultured marine phage</name>
    <dbReference type="NCBI Taxonomy" id="707152"/>
    <lineage>
        <taxon>Viruses</taxon>
        <taxon>environmental samples</taxon>
    </lineage>
</organism>
<reference evidence="1" key="1">
    <citation type="submission" date="2021-06" db="EMBL/GenBank/DDBJ databases">
        <authorList>
            <person name="Gannon L."/>
            <person name="Redgwell R T."/>
            <person name="Michniewski S."/>
            <person name="Harrison D C."/>
            <person name="Millard A."/>
        </authorList>
    </citation>
    <scope>NUCLEOTIDE SEQUENCE</scope>
</reference>
<proteinExistence type="predicted"/>
<dbReference type="EMBL" id="OU342829">
    <property type="protein sequence ID" value="CAG7581126.1"/>
    <property type="molecule type" value="Genomic_DNA"/>
</dbReference>